<dbReference type="AlphaFoldDB" id="A0A6J4KES9"/>
<organism evidence="1">
    <name type="scientific">uncultured Gemmatimonadaceae bacterium</name>
    <dbReference type="NCBI Taxonomy" id="246130"/>
    <lineage>
        <taxon>Bacteria</taxon>
        <taxon>Pseudomonadati</taxon>
        <taxon>Gemmatimonadota</taxon>
        <taxon>Gemmatimonadia</taxon>
        <taxon>Gemmatimonadales</taxon>
        <taxon>Gemmatimonadaceae</taxon>
        <taxon>environmental samples</taxon>
    </lineage>
</organism>
<protein>
    <submittedName>
        <fullName evidence="1">Uncharacterized protein</fullName>
    </submittedName>
</protein>
<reference evidence="1" key="1">
    <citation type="submission" date="2020-02" db="EMBL/GenBank/DDBJ databases">
        <authorList>
            <person name="Meier V. D."/>
        </authorList>
    </citation>
    <scope>NUCLEOTIDE SEQUENCE</scope>
    <source>
        <strain evidence="1">AVDCRST_MAG11</strain>
    </source>
</reference>
<sequence>MPRYNFSLFTSGLVGEAGVVQSDSFDDALAAISEHVTANEGDTLEVGVFGFPPARYRKVSEAAGLRAWQPAGQLAA</sequence>
<gene>
    <name evidence="1" type="ORF">AVDCRST_MAG11-957</name>
</gene>
<evidence type="ECO:0000313" key="1">
    <source>
        <dbReference type="EMBL" id="CAA9302828.1"/>
    </source>
</evidence>
<proteinExistence type="predicted"/>
<accession>A0A6J4KES9</accession>
<dbReference type="EMBL" id="CADCTU010000212">
    <property type="protein sequence ID" value="CAA9302828.1"/>
    <property type="molecule type" value="Genomic_DNA"/>
</dbReference>
<name>A0A6J4KES9_9BACT</name>